<keyword evidence="3" id="KW-1185">Reference proteome</keyword>
<sequence>MTRRTDVSRRSVIGAGAAGIAATAVGIEIPQASAAPTTAKASAAPTTAKAAAAPSFTSSAALYGRSRYAPLRRKGFSLVRGGKGTPVVLREIADIDGAAAGAEEAFRLTFTAKGAPPAQGTYSLRRSGFTPTSLFIAPDPERGGVTAIINSSR</sequence>
<evidence type="ECO:0000259" key="1">
    <source>
        <dbReference type="Pfam" id="PF21880"/>
    </source>
</evidence>
<organism evidence="2 3">
    <name type="scientific">Nocardioides humilatus</name>
    <dbReference type="NCBI Taxonomy" id="2607660"/>
    <lineage>
        <taxon>Bacteria</taxon>
        <taxon>Bacillati</taxon>
        <taxon>Actinomycetota</taxon>
        <taxon>Actinomycetes</taxon>
        <taxon>Propionibacteriales</taxon>
        <taxon>Nocardioidaceae</taxon>
        <taxon>Nocardioides</taxon>
    </lineage>
</organism>
<feature type="domain" description="DUF6916" evidence="1">
    <location>
        <begin position="66"/>
        <end position="138"/>
    </location>
</feature>
<dbReference type="InterPro" id="IPR006311">
    <property type="entry name" value="TAT_signal"/>
</dbReference>
<dbReference type="EMBL" id="VUJV01000005">
    <property type="protein sequence ID" value="KAA1417777.1"/>
    <property type="molecule type" value="Genomic_DNA"/>
</dbReference>
<dbReference type="RefSeq" id="WP_149729346.1">
    <property type="nucleotide sequence ID" value="NZ_VUJV01000005.1"/>
</dbReference>
<comment type="caution">
    <text evidence="2">The sequence shown here is derived from an EMBL/GenBank/DDBJ whole genome shotgun (WGS) entry which is preliminary data.</text>
</comment>
<accession>A0A5B1LDU3</accession>
<proteinExistence type="predicted"/>
<protein>
    <recommendedName>
        <fullName evidence="1">DUF6916 domain-containing protein</fullName>
    </recommendedName>
</protein>
<dbReference type="Proteomes" id="UP000325003">
    <property type="component" value="Unassembled WGS sequence"/>
</dbReference>
<dbReference type="InterPro" id="IPR054209">
    <property type="entry name" value="DUF6916"/>
</dbReference>
<reference evidence="2 3" key="1">
    <citation type="submission" date="2019-09" db="EMBL/GenBank/DDBJ databases">
        <title>Nocardioides panacisoli sp. nov., isolated from the soil of a ginseng field.</title>
        <authorList>
            <person name="Cho C."/>
        </authorList>
    </citation>
    <scope>NUCLEOTIDE SEQUENCE [LARGE SCALE GENOMIC DNA]</scope>
    <source>
        <strain evidence="2 3">BN130099</strain>
    </source>
</reference>
<name>A0A5B1LDU3_9ACTN</name>
<dbReference type="Pfam" id="PF21880">
    <property type="entry name" value="DUF6916"/>
    <property type="match status" value="1"/>
</dbReference>
<reference evidence="2 3" key="2">
    <citation type="submission" date="2019-09" db="EMBL/GenBank/DDBJ databases">
        <authorList>
            <person name="Jin C."/>
        </authorList>
    </citation>
    <scope>NUCLEOTIDE SEQUENCE [LARGE SCALE GENOMIC DNA]</scope>
    <source>
        <strain evidence="2 3">BN130099</strain>
    </source>
</reference>
<evidence type="ECO:0000313" key="2">
    <source>
        <dbReference type="EMBL" id="KAA1417777.1"/>
    </source>
</evidence>
<gene>
    <name evidence="2" type="ORF">F0U44_15920</name>
</gene>
<dbReference type="PROSITE" id="PS51318">
    <property type="entry name" value="TAT"/>
    <property type="match status" value="1"/>
</dbReference>
<evidence type="ECO:0000313" key="3">
    <source>
        <dbReference type="Proteomes" id="UP000325003"/>
    </source>
</evidence>
<dbReference type="AlphaFoldDB" id="A0A5B1LDU3"/>